<name>A0A183L3Q1_9TREM</name>
<reference evidence="2 3" key="2">
    <citation type="submission" date="2018-11" db="EMBL/GenBank/DDBJ databases">
        <authorList>
            <consortium name="Pathogen Informatics"/>
        </authorList>
    </citation>
    <scope>NUCLEOTIDE SEQUENCE [LARGE SCALE GENOMIC DNA]</scope>
    <source>
        <strain evidence="2">Dakar</strain>
        <strain evidence="3">Dakar, Senegal</strain>
    </source>
</reference>
<dbReference type="Proteomes" id="UP000279833">
    <property type="component" value="Unassembled WGS sequence"/>
</dbReference>
<organism evidence="4">
    <name type="scientific">Schistosoma curassoni</name>
    <dbReference type="NCBI Taxonomy" id="6186"/>
    <lineage>
        <taxon>Eukaryota</taxon>
        <taxon>Metazoa</taxon>
        <taxon>Spiralia</taxon>
        <taxon>Lophotrochozoa</taxon>
        <taxon>Platyhelminthes</taxon>
        <taxon>Trematoda</taxon>
        <taxon>Digenea</taxon>
        <taxon>Strigeidida</taxon>
        <taxon>Schistosomatoidea</taxon>
        <taxon>Schistosomatidae</taxon>
        <taxon>Schistosoma</taxon>
    </lineage>
</organism>
<feature type="compositionally biased region" description="Polar residues" evidence="1">
    <location>
        <begin position="71"/>
        <end position="85"/>
    </location>
</feature>
<proteinExistence type="predicted"/>
<evidence type="ECO:0000313" key="2">
    <source>
        <dbReference type="EMBL" id="VDP77179.1"/>
    </source>
</evidence>
<feature type="compositionally biased region" description="Basic and acidic residues" evidence="1">
    <location>
        <begin position="113"/>
        <end position="127"/>
    </location>
</feature>
<gene>
    <name evidence="2" type="ORF">SCUD_LOCUS21959</name>
</gene>
<evidence type="ECO:0000256" key="1">
    <source>
        <dbReference type="SAM" id="MobiDB-lite"/>
    </source>
</evidence>
<reference evidence="4" key="1">
    <citation type="submission" date="2016-06" db="UniProtKB">
        <authorList>
            <consortium name="WormBaseParasite"/>
        </authorList>
    </citation>
    <scope>IDENTIFICATION</scope>
</reference>
<dbReference type="WBParaSite" id="SCUD_0002196201-mRNA-1">
    <property type="protein sequence ID" value="SCUD_0002196201-mRNA-1"/>
    <property type="gene ID" value="SCUD_0002196201"/>
</dbReference>
<sequence>MFFILQPCSFSLFSLKDSRKTTVSNGPQSTVIPPQITTSEPGVAVVEQLHVGGDKLASLCLAAVGNATPRSQQVDGVTKPIGQSDSIHKSKTDLARSTGSRLELTNIESGGGSDDHGGGGGHGDDPALNRTGRYVFHQNCNPLIFS</sequence>
<dbReference type="STRING" id="6186.A0A183L3Q1"/>
<keyword evidence="3" id="KW-1185">Reference proteome</keyword>
<accession>A0A183L3Q1</accession>
<dbReference type="EMBL" id="UZAK01047939">
    <property type="protein sequence ID" value="VDP77179.1"/>
    <property type="molecule type" value="Genomic_DNA"/>
</dbReference>
<feature type="region of interest" description="Disordered" evidence="1">
    <location>
        <begin position="71"/>
        <end position="130"/>
    </location>
</feature>
<dbReference type="AlphaFoldDB" id="A0A183L3Q1"/>
<evidence type="ECO:0000313" key="4">
    <source>
        <dbReference type="WBParaSite" id="SCUD_0002196201-mRNA-1"/>
    </source>
</evidence>
<evidence type="ECO:0000313" key="3">
    <source>
        <dbReference type="Proteomes" id="UP000279833"/>
    </source>
</evidence>
<protein>
    <submittedName>
        <fullName evidence="2 4">Uncharacterized protein</fullName>
    </submittedName>
</protein>